<organism evidence="5 6">
    <name type="scientific">Neonectria punicea</name>
    <dbReference type="NCBI Taxonomy" id="979145"/>
    <lineage>
        <taxon>Eukaryota</taxon>
        <taxon>Fungi</taxon>
        <taxon>Dikarya</taxon>
        <taxon>Ascomycota</taxon>
        <taxon>Pezizomycotina</taxon>
        <taxon>Sordariomycetes</taxon>
        <taxon>Hypocreomycetidae</taxon>
        <taxon>Hypocreales</taxon>
        <taxon>Nectriaceae</taxon>
        <taxon>Neonectria</taxon>
    </lineage>
</organism>
<keyword evidence="2" id="KW-0274">FAD</keyword>
<dbReference type="Gene3D" id="3.40.30.120">
    <property type="match status" value="1"/>
</dbReference>
<comment type="caution">
    <text evidence="5">The sequence shown here is derived from an EMBL/GenBank/DDBJ whole genome shotgun (WGS) entry which is preliminary data.</text>
</comment>
<dbReference type="PRINTS" id="PR00420">
    <property type="entry name" value="RNGMNOXGNASE"/>
</dbReference>
<sequence length="585" mass="64598">MQEIDTDVLVVGAGVAGLSLTALLAAQGIRVFAIAKHSGTAPAPRAHVTNQRTMEVFRDMDIEHRVKALGTQMVDTGSLVMATSLVGQEIMRYSCYGGGDEQLTDFAKASPCQMLHVTQNLLEPVLLIHAREKGADVRFYHELLQIDQTSEGVVARVRERTSQAEYIVRARYAVGADGARSTVAEKVGFGFQGEPGLMSMLTSWFEMDLTEYVAHRPACIYWLLQPGDEYWVGSGTCIVVKPWNEWVVNRQYNAEDGEPETSDEAVIAHARNTLGIPDSLPIRVKHKAKWQVNNVVATKYRIGRIFLAGDAAHRHPPSSGLGSNTCVQDAYNLAWKLAMVLKGQASETLLDTYNQERQPVGKQVVDHAIKTLYDMAALPKALGFQRGQSREAGFASLEELFSDADGAAERREFLEEQVKLGNRRSNALGVQLGHRYTDSSAVVNDGTPFPTLQRDPVLYYEATTHPGAYVPHAWLQHEKARISTLDIFEHGRFGLIVGIGGKPWETAAVAVGQELGIELDVRFVGYRCDYDDVLGEWRSRREVGDRGAILVRPDRHIAWRSADRPPNPTAALLSALKQVLAIDSK</sequence>
<proteinExistence type="predicted"/>
<evidence type="ECO:0000313" key="6">
    <source>
        <dbReference type="Proteomes" id="UP001498476"/>
    </source>
</evidence>
<dbReference type="Gene3D" id="3.30.9.10">
    <property type="entry name" value="D-Amino Acid Oxidase, subunit A, domain 2"/>
    <property type="match status" value="1"/>
</dbReference>
<feature type="domain" description="FAD-binding" evidence="4">
    <location>
        <begin position="5"/>
        <end position="367"/>
    </location>
</feature>
<name>A0ABR1HI20_9HYPO</name>
<keyword evidence="6" id="KW-1185">Reference proteome</keyword>
<dbReference type="Gene3D" id="3.50.50.60">
    <property type="entry name" value="FAD/NAD(P)-binding domain"/>
    <property type="match status" value="1"/>
</dbReference>
<evidence type="ECO:0000259" key="4">
    <source>
        <dbReference type="Pfam" id="PF01494"/>
    </source>
</evidence>
<evidence type="ECO:0000313" key="5">
    <source>
        <dbReference type="EMBL" id="KAK7420789.1"/>
    </source>
</evidence>
<dbReference type="SUPFAM" id="SSF51905">
    <property type="entry name" value="FAD/NAD(P)-binding domain"/>
    <property type="match status" value="1"/>
</dbReference>
<evidence type="ECO:0000256" key="1">
    <source>
        <dbReference type="ARBA" id="ARBA00022630"/>
    </source>
</evidence>
<accession>A0ABR1HI20</accession>
<keyword evidence="3" id="KW-0560">Oxidoreductase</keyword>
<dbReference type="InterPro" id="IPR050641">
    <property type="entry name" value="RIFMO-like"/>
</dbReference>
<dbReference type="Pfam" id="PF21274">
    <property type="entry name" value="Rng_hyd_C"/>
    <property type="match status" value="1"/>
</dbReference>
<reference evidence="5 6" key="1">
    <citation type="journal article" date="2025" name="Microbiol. Resour. Announc.">
        <title>Draft genome sequences for Neonectria magnoliae and Neonectria punicea, canker pathogens of Liriodendron tulipifera and Acer saccharum in West Virginia.</title>
        <authorList>
            <person name="Petronek H.M."/>
            <person name="Kasson M.T."/>
            <person name="Metheny A.M."/>
            <person name="Stauder C.M."/>
            <person name="Lovett B."/>
            <person name="Lynch S.C."/>
            <person name="Garnas J.R."/>
            <person name="Kasson L.R."/>
            <person name="Stajich J.E."/>
        </authorList>
    </citation>
    <scope>NUCLEOTIDE SEQUENCE [LARGE SCALE GENOMIC DNA]</scope>
    <source>
        <strain evidence="5 6">NRRL 64653</strain>
    </source>
</reference>
<evidence type="ECO:0000256" key="2">
    <source>
        <dbReference type="ARBA" id="ARBA00022827"/>
    </source>
</evidence>
<dbReference type="InterPro" id="IPR002938">
    <property type="entry name" value="FAD-bd"/>
</dbReference>
<protein>
    <recommendedName>
        <fullName evidence="4">FAD-binding domain-containing protein</fullName>
    </recommendedName>
</protein>
<evidence type="ECO:0000256" key="3">
    <source>
        <dbReference type="ARBA" id="ARBA00023002"/>
    </source>
</evidence>
<dbReference type="Proteomes" id="UP001498476">
    <property type="component" value="Unassembled WGS sequence"/>
</dbReference>
<dbReference type="PANTHER" id="PTHR43004:SF8">
    <property type="entry name" value="FAD-BINDING DOMAIN-CONTAINING PROTEIN-RELATED"/>
    <property type="match status" value="1"/>
</dbReference>
<dbReference type="PANTHER" id="PTHR43004">
    <property type="entry name" value="TRK SYSTEM POTASSIUM UPTAKE PROTEIN"/>
    <property type="match status" value="1"/>
</dbReference>
<dbReference type="EMBL" id="JAZAVJ010000027">
    <property type="protein sequence ID" value="KAK7420789.1"/>
    <property type="molecule type" value="Genomic_DNA"/>
</dbReference>
<dbReference type="InterPro" id="IPR036188">
    <property type="entry name" value="FAD/NAD-bd_sf"/>
</dbReference>
<gene>
    <name evidence="5" type="ORF">QQX98_002593</name>
</gene>
<dbReference type="Pfam" id="PF01494">
    <property type="entry name" value="FAD_binding_3"/>
    <property type="match status" value="1"/>
</dbReference>
<keyword evidence="1" id="KW-0285">Flavoprotein</keyword>